<comment type="caution">
    <text evidence="2">The sequence shown here is derived from an EMBL/GenBank/DDBJ whole genome shotgun (WGS) entry which is preliminary data.</text>
</comment>
<evidence type="ECO:0000256" key="1">
    <source>
        <dbReference type="SAM" id="MobiDB-lite"/>
    </source>
</evidence>
<accession>A0ABR0CAF9</accession>
<gene>
    <name evidence="2" type="ORF">Purlil1_2382</name>
</gene>
<sequence>MGFRGAQPRLVSDGPEGPMSVSQTAEDEGVVEPEPQVPGPEAPATQSTQTASLWLEPHTARWLDQTQRPMTHSHSPPLPSLRADHEKLCPASRLRARVRRESVVQWAGARVELVIFCCAPRIRTRYLSMMGGDNLREAMAGERLLLPVGRQDACPQRRRINPRGREWVFQRGLDGGWGEPRRGFDARRDAANRRPIISSPLFPGALWAGFIVETARCSSAVRCGANAAGIVSSWLGASSMFGSSSRARGPRRRLACRGGEVWHREVRPGNVFSEDDRVEKCKREGKNKSQTASHESAGRLHGRDARAPGLVRALSVSAQCPQADSRVVSADAKAGLACHRRRHKATCCLGELPGSAGVKIISTRASPNPPVSPFSRGSPDRWPYVPTTCVGHTSQFFPLPTTSRPTFTWLVSARYLHKPNLTLSFCIARRPSSRTLHLPANPAKRLVACETRRRSDRARVVPGKRVSPPSQAEPASDVPAIRHKENWNTFSLRRRFLFANDLVDSDEDRRANLSLSVAIGSLRIPSSWLSTVRLRTSTKKSQRRSIRIPTNISPVITLCVAPDLTAAAAQEAQAAGAFIL</sequence>
<protein>
    <submittedName>
        <fullName evidence="2">Uncharacterized protein</fullName>
    </submittedName>
</protein>
<feature type="region of interest" description="Disordered" evidence="1">
    <location>
        <begin position="1"/>
        <end position="49"/>
    </location>
</feature>
<dbReference type="EMBL" id="JAWRVI010000006">
    <property type="protein sequence ID" value="KAK4093225.1"/>
    <property type="molecule type" value="Genomic_DNA"/>
</dbReference>
<feature type="region of interest" description="Disordered" evidence="1">
    <location>
        <begin position="282"/>
        <end position="304"/>
    </location>
</feature>
<keyword evidence="3" id="KW-1185">Reference proteome</keyword>
<reference evidence="2 3" key="1">
    <citation type="journal article" date="2024" name="Microbiol. Resour. Announc.">
        <title>Genome annotations for the ascomycete fungi Trichoderma harzianum, Trichoderma aggressivum, and Purpureocillium lilacinum.</title>
        <authorList>
            <person name="Beijen E.P.W."/>
            <person name="Ohm R.A."/>
        </authorList>
    </citation>
    <scope>NUCLEOTIDE SEQUENCE [LARGE SCALE GENOMIC DNA]</scope>
    <source>
        <strain evidence="2 3">CBS 150709</strain>
    </source>
</reference>
<dbReference type="Proteomes" id="UP001287286">
    <property type="component" value="Unassembled WGS sequence"/>
</dbReference>
<organism evidence="2 3">
    <name type="scientific">Purpureocillium lilacinum</name>
    <name type="common">Paecilomyces lilacinus</name>
    <dbReference type="NCBI Taxonomy" id="33203"/>
    <lineage>
        <taxon>Eukaryota</taxon>
        <taxon>Fungi</taxon>
        <taxon>Dikarya</taxon>
        <taxon>Ascomycota</taxon>
        <taxon>Pezizomycotina</taxon>
        <taxon>Sordariomycetes</taxon>
        <taxon>Hypocreomycetidae</taxon>
        <taxon>Hypocreales</taxon>
        <taxon>Ophiocordycipitaceae</taxon>
        <taxon>Purpureocillium</taxon>
    </lineage>
</organism>
<proteinExistence type="predicted"/>
<name>A0ABR0CAF9_PURLI</name>
<evidence type="ECO:0000313" key="2">
    <source>
        <dbReference type="EMBL" id="KAK4093225.1"/>
    </source>
</evidence>
<evidence type="ECO:0000313" key="3">
    <source>
        <dbReference type="Proteomes" id="UP001287286"/>
    </source>
</evidence>